<proteinExistence type="predicted"/>
<dbReference type="Pfam" id="PF13238">
    <property type="entry name" value="AAA_18"/>
    <property type="match status" value="1"/>
</dbReference>
<feature type="compositionally biased region" description="Basic and acidic residues" evidence="1">
    <location>
        <begin position="144"/>
        <end position="153"/>
    </location>
</feature>
<evidence type="ECO:0000256" key="1">
    <source>
        <dbReference type="SAM" id="MobiDB-lite"/>
    </source>
</evidence>
<feature type="compositionally biased region" description="Basic and acidic residues" evidence="1">
    <location>
        <begin position="443"/>
        <end position="458"/>
    </location>
</feature>
<gene>
    <name evidence="2" type="ORF">HID58_011985</name>
</gene>
<keyword evidence="3" id="KW-1185">Reference proteome</keyword>
<evidence type="ECO:0000313" key="3">
    <source>
        <dbReference type="Proteomes" id="UP000824890"/>
    </source>
</evidence>
<sequence>MICRSCSPELVDVHRSELVFTGARFGRSNWIWSLERPFLSVVREIAVASSDLAAASYDLAVASSDLAVASSDLFVASSNLAVASSDLAGKLCRVVQFRRRTRHRRNPSPICEMMRFNYREMGIKMKNREESSGSSGSTTNNPNGEHEPPREINIRPFSSVPSSPRNASSKYDFVKVKVWLGDADHYYVLSRFLVCRMLTVTKIPNHVAVKIALELKKLLIDNSLLDVSQKDLETSLFMLMERRGYGKEYVNRYNMMTKFHHQRVPLVILVCGTACVGKSTIATQLAQRLNLPNVLHTDMVYELLRTATDAPLTSTPVWTREFASSEELIAEFCRECRIVRKGLAGDLKKAMKDGKPIIIEGRHLDPSIYLMTDENKSPSNDPDKSSSKETNSSGDVTSPEEAGSSNTKETEDGSATEEPHSQVEAMTTSVEEELSEKVTQCKIDAETIKETEEKRKPADGSGKAKSGPEPIVISIVLKMAEFDHKALLEEWISSRTCGDKYTSKEKERLITNLKTIEDYLCSFNSQGVTVVNISATTFPQTLDWLHNYLLQRIEEGIRSSENETPAKEVVLKKA</sequence>
<feature type="compositionally biased region" description="Low complexity" evidence="1">
    <location>
        <begin position="132"/>
        <end position="143"/>
    </location>
</feature>
<accession>A0ABQ8E1V2</accession>
<name>A0ABQ8E1V2_BRANA</name>
<dbReference type="Gene3D" id="3.40.50.300">
    <property type="entry name" value="P-loop containing nucleotide triphosphate hydrolases"/>
    <property type="match status" value="1"/>
</dbReference>
<organism evidence="2 3">
    <name type="scientific">Brassica napus</name>
    <name type="common">Rape</name>
    <dbReference type="NCBI Taxonomy" id="3708"/>
    <lineage>
        <taxon>Eukaryota</taxon>
        <taxon>Viridiplantae</taxon>
        <taxon>Streptophyta</taxon>
        <taxon>Embryophyta</taxon>
        <taxon>Tracheophyta</taxon>
        <taxon>Spermatophyta</taxon>
        <taxon>Magnoliopsida</taxon>
        <taxon>eudicotyledons</taxon>
        <taxon>Gunneridae</taxon>
        <taxon>Pentapetalae</taxon>
        <taxon>rosids</taxon>
        <taxon>malvids</taxon>
        <taxon>Brassicales</taxon>
        <taxon>Brassicaceae</taxon>
        <taxon>Brassiceae</taxon>
        <taxon>Brassica</taxon>
    </lineage>
</organism>
<dbReference type="Proteomes" id="UP000824890">
    <property type="component" value="Unassembled WGS sequence"/>
</dbReference>
<feature type="region of interest" description="Disordered" evidence="1">
    <location>
        <begin position="127"/>
        <end position="167"/>
    </location>
</feature>
<evidence type="ECO:0008006" key="4">
    <source>
        <dbReference type="Google" id="ProtNLM"/>
    </source>
</evidence>
<evidence type="ECO:0000313" key="2">
    <source>
        <dbReference type="EMBL" id="KAH0934868.1"/>
    </source>
</evidence>
<protein>
    <recommendedName>
        <fullName evidence="4">2-phosphoglycerate kinase</fullName>
    </recommendedName>
</protein>
<reference evidence="2 3" key="1">
    <citation type="submission" date="2021-05" db="EMBL/GenBank/DDBJ databases">
        <title>Genome Assembly of Synthetic Allotetraploid Brassica napus Reveals Homoeologous Exchanges between Subgenomes.</title>
        <authorList>
            <person name="Davis J.T."/>
        </authorList>
    </citation>
    <scope>NUCLEOTIDE SEQUENCE [LARGE SCALE GENOMIC DNA]</scope>
    <source>
        <strain evidence="3">cv. Da-Ae</strain>
        <tissue evidence="2">Seedling</tissue>
    </source>
</reference>
<dbReference type="InterPro" id="IPR027417">
    <property type="entry name" value="P-loop_NTPase"/>
</dbReference>
<feature type="compositionally biased region" description="Low complexity" evidence="1">
    <location>
        <begin position="158"/>
        <end position="167"/>
    </location>
</feature>
<dbReference type="SUPFAM" id="SSF52540">
    <property type="entry name" value="P-loop containing nucleoside triphosphate hydrolases"/>
    <property type="match status" value="1"/>
</dbReference>
<dbReference type="PANTHER" id="PTHR33477:SF2">
    <property type="entry name" value="2-PHOSPHOGLYCERATE KINASE"/>
    <property type="match status" value="1"/>
</dbReference>
<feature type="compositionally biased region" description="Basic and acidic residues" evidence="1">
    <location>
        <begin position="373"/>
        <end position="387"/>
    </location>
</feature>
<dbReference type="EMBL" id="JAGKQM010000003">
    <property type="protein sequence ID" value="KAH0934868.1"/>
    <property type="molecule type" value="Genomic_DNA"/>
</dbReference>
<comment type="caution">
    <text evidence="2">The sequence shown here is derived from an EMBL/GenBank/DDBJ whole genome shotgun (WGS) entry which is preliminary data.</text>
</comment>
<dbReference type="PANTHER" id="PTHR33477">
    <property type="entry name" value="P-LOOP NTPASE DOMAIN-CONTAINING PROTEIN LPA1 HOMOLOG 1"/>
    <property type="match status" value="1"/>
</dbReference>
<feature type="region of interest" description="Disordered" evidence="1">
    <location>
        <begin position="371"/>
        <end position="468"/>
    </location>
</feature>